<gene>
    <name evidence="1" type="primary">Necator_chrIII.g12365</name>
    <name evidence="1" type="ORF">RB195_011599</name>
</gene>
<keyword evidence="2" id="KW-1185">Reference proteome</keyword>
<proteinExistence type="predicted"/>
<reference evidence="1 2" key="1">
    <citation type="submission" date="2023-08" db="EMBL/GenBank/DDBJ databases">
        <title>A Necator americanus chromosomal reference genome.</title>
        <authorList>
            <person name="Ilik V."/>
            <person name="Petrzelkova K.J."/>
            <person name="Pardy F."/>
            <person name="Fuh T."/>
            <person name="Niatou-Singa F.S."/>
            <person name="Gouil Q."/>
            <person name="Baker L."/>
            <person name="Ritchie M.E."/>
            <person name="Jex A.R."/>
            <person name="Gazzola D."/>
            <person name="Li H."/>
            <person name="Toshio Fujiwara R."/>
            <person name="Zhan B."/>
            <person name="Aroian R.V."/>
            <person name="Pafco B."/>
            <person name="Schwarz E.M."/>
        </authorList>
    </citation>
    <scope>NUCLEOTIDE SEQUENCE [LARGE SCALE GENOMIC DNA]</scope>
    <source>
        <strain evidence="1 2">Aroian</strain>
        <tissue evidence="1">Whole animal</tissue>
    </source>
</reference>
<evidence type="ECO:0000313" key="2">
    <source>
        <dbReference type="Proteomes" id="UP001303046"/>
    </source>
</evidence>
<accession>A0ABR1D6E7</accession>
<evidence type="ECO:0000313" key="1">
    <source>
        <dbReference type="EMBL" id="KAK6744986.1"/>
    </source>
</evidence>
<sequence length="187" mass="20415">MTRRGCCPRSACRISTLAAWHRNRRTTSSLSYPVALAQGLLAGHLCGMVRPAEMKSRRYPVAAPRPGPPLRLFEAYLADFYFLIIKITPVYGVAFDADDDTSVGGYPQQSAIAIDEARHTLLVFDSGSPLQTRLHSLVTIDTDESAAAEYALMSSRIKFKIQTLVLHCNTPGSSLLISLPSDAYAPT</sequence>
<protein>
    <submittedName>
        <fullName evidence="1">Uncharacterized protein</fullName>
    </submittedName>
</protein>
<comment type="caution">
    <text evidence="1">The sequence shown here is derived from an EMBL/GenBank/DDBJ whole genome shotgun (WGS) entry which is preliminary data.</text>
</comment>
<name>A0ABR1D6E7_NECAM</name>
<dbReference type="Proteomes" id="UP001303046">
    <property type="component" value="Unassembled WGS sequence"/>
</dbReference>
<organism evidence="1 2">
    <name type="scientific">Necator americanus</name>
    <name type="common">Human hookworm</name>
    <dbReference type="NCBI Taxonomy" id="51031"/>
    <lineage>
        <taxon>Eukaryota</taxon>
        <taxon>Metazoa</taxon>
        <taxon>Ecdysozoa</taxon>
        <taxon>Nematoda</taxon>
        <taxon>Chromadorea</taxon>
        <taxon>Rhabditida</taxon>
        <taxon>Rhabditina</taxon>
        <taxon>Rhabditomorpha</taxon>
        <taxon>Strongyloidea</taxon>
        <taxon>Ancylostomatidae</taxon>
        <taxon>Bunostominae</taxon>
        <taxon>Necator</taxon>
    </lineage>
</organism>
<dbReference type="EMBL" id="JAVFWL010000003">
    <property type="protein sequence ID" value="KAK6744986.1"/>
    <property type="molecule type" value="Genomic_DNA"/>
</dbReference>